<proteinExistence type="predicted"/>
<evidence type="ECO:0000313" key="2">
    <source>
        <dbReference type="Proteomes" id="UP000201566"/>
    </source>
</evidence>
<gene>
    <name evidence="1" type="ORF">pdul_cds_910</name>
</gene>
<organism evidence="1 2">
    <name type="scientific">Pandoravirus dulcis</name>
    <dbReference type="NCBI Taxonomy" id="1349409"/>
    <lineage>
        <taxon>Viruses</taxon>
        <taxon>Pandoravirus</taxon>
    </lineage>
</organism>
<evidence type="ECO:0000313" key="1">
    <source>
        <dbReference type="EMBL" id="AGO83145.1"/>
    </source>
</evidence>
<name>S4VUR0_9VIRU</name>
<dbReference type="GeneID" id="16512554"/>
<dbReference type="KEGG" id="vg:16512554"/>
<protein>
    <submittedName>
        <fullName evidence="1">Uncharacterized protein</fullName>
    </submittedName>
</protein>
<accession>S4VUR0</accession>
<dbReference type="RefSeq" id="YP_008319814.1">
    <property type="nucleotide sequence ID" value="NC_021858.1"/>
</dbReference>
<dbReference type="EMBL" id="KC977570">
    <property type="protein sequence ID" value="AGO83145.1"/>
    <property type="molecule type" value="Genomic_DNA"/>
</dbReference>
<dbReference type="Proteomes" id="UP000201566">
    <property type="component" value="Segment"/>
</dbReference>
<reference evidence="1 2" key="1">
    <citation type="journal article" date="2013" name="Science">
        <title>Pandoraviruses: amoeba viruses with genomes up to 2.5 Mb reaching that of parasitic eukaryotes.</title>
        <authorList>
            <person name="Philippe N."/>
            <person name="Legendre M."/>
            <person name="Doutre G."/>
            <person name="Coute Y."/>
            <person name="Poirot O."/>
            <person name="Lescot M."/>
            <person name="Arslan D."/>
            <person name="Seltzer V."/>
            <person name="Bertaux L."/>
            <person name="Bruley C."/>
            <person name="Garin J."/>
            <person name="Claverie J.M."/>
            <person name="Abergel C."/>
        </authorList>
    </citation>
    <scope>NUCLEOTIDE SEQUENCE [LARGE SCALE GENOMIC DNA]</scope>
    <source>
        <strain evidence="1">Melbourne</strain>
    </source>
</reference>
<sequence length="293" mass="31875">MSHTETTSTGQIVQALAAVDPSVAHLMRAYGLDTLDQVFRFVPHEASMAALSAALAAGDAAILGEIVGAFQRYQFDEAIDDLSHDPTAVQKMYGTGRCQDYPSYKCYTGITLIARLAIKEHVESLAVVVRHSADRLSAIKESIRELALGCTRPNLHALRILLDVCANEPKIDPETQTQLLVDALILCAGAFADDIIDTLAPMCTQYVLHETLLRCAGGGAHFHAFDTIWRIAEGIVCVHRMAKDLRGGDARVRMRRCIRDLGKGRPCKSVDCIYGPACEDSCPEPPSPHALAY</sequence>